<name>J3NYL3_GAET3</name>
<dbReference type="SUPFAM" id="SSF52540">
    <property type="entry name" value="P-loop containing nucleoside triphosphate hydrolases"/>
    <property type="match status" value="1"/>
</dbReference>
<keyword evidence="1" id="KW-0677">Repeat</keyword>
<reference evidence="4" key="3">
    <citation type="submission" date="2010-09" db="EMBL/GenBank/DDBJ databases">
        <title>Annotation of Gaeumannomyces graminis var. tritici R3-111a-1.</title>
        <authorList>
            <consortium name="The Broad Institute Genome Sequencing Platform"/>
            <person name="Ma L.-J."/>
            <person name="Dead R."/>
            <person name="Young S.K."/>
            <person name="Zeng Q."/>
            <person name="Gargeya S."/>
            <person name="Fitzgerald M."/>
            <person name="Haas B."/>
            <person name="Abouelleil A."/>
            <person name="Alvarado L."/>
            <person name="Arachchi H.M."/>
            <person name="Berlin A."/>
            <person name="Brown A."/>
            <person name="Chapman S.B."/>
            <person name="Chen Z."/>
            <person name="Dunbar C."/>
            <person name="Freedman E."/>
            <person name="Gearin G."/>
            <person name="Gellesch M."/>
            <person name="Goldberg J."/>
            <person name="Griggs A."/>
            <person name="Gujja S."/>
            <person name="Heiman D."/>
            <person name="Howarth C."/>
            <person name="Larson L."/>
            <person name="Lui A."/>
            <person name="MacDonald P.J.P."/>
            <person name="Mehta T."/>
            <person name="Montmayeur A."/>
            <person name="Murphy C."/>
            <person name="Neiman D."/>
            <person name="Pearson M."/>
            <person name="Priest M."/>
            <person name="Roberts A."/>
            <person name="Saif S."/>
            <person name="Shea T."/>
            <person name="Shenoy N."/>
            <person name="Sisk P."/>
            <person name="Stolte C."/>
            <person name="Sykes S."/>
            <person name="Yandava C."/>
            <person name="Wortman J."/>
            <person name="Nusbaum C."/>
            <person name="Birren B."/>
        </authorList>
    </citation>
    <scope>NUCLEOTIDE SEQUENCE</scope>
    <source>
        <strain evidence="4">R3-111a-1</strain>
    </source>
</reference>
<dbReference type="Pfam" id="PF24883">
    <property type="entry name" value="NPHP3_N"/>
    <property type="match status" value="1"/>
</dbReference>
<keyword evidence="6" id="KW-1185">Reference proteome</keyword>
<dbReference type="InterPro" id="IPR056884">
    <property type="entry name" value="NPHP3-like_N"/>
</dbReference>
<reference evidence="4" key="2">
    <citation type="submission" date="2010-07" db="EMBL/GenBank/DDBJ databases">
        <authorList>
            <consortium name="The Broad Institute Genome Sequencing Platform"/>
            <consortium name="Broad Institute Genome Sequencing Center for Infectious Disease"/>
            <person name="Ma L.-J."/>
            <person name="Dead R."/>
            <person name="Young S."/>
            <person name="Zeng Q."/>
            <person name="Koehrsen M."/>
            <person name="Alvarado L."/>
            <person name="Berlin A."/>
            <person name="Chapman S.B."/>
            <person name="Chen Z."/>
            <person name="Freedman E."/>
            <person name="Gellesch M."/>
            <person name="Goldberg J."/>
            <person name="Griggs A."/>
            <person name="Gujja S."/>
            <person name="Heilman E.R."/>
            <person name="Heiman D."/>
            <person name="Hepburn T."/>
            <person name="Howarth C."/>
            <person name="Jen D."/>
            <person name="Larson L."/>
            <person name="Mehta T."/>
            <person name="Neiman D."/>
            <person name="Pearson M."/>
            <person name="Roberts A."/>
            <person name="Saif S."/>
            <person name="Shea T."/>
            <person name="Shenoy N."/>
            <person name="Sisk P."/>
            <person name="Stolte C."/>
            <person name="Sykes S."/>
            <person name="Walk T."/>
            <person name="White J."/>
            <person name="Yandava C."/>
            <person name="Haas B."/>
            <person name="Nusbaum C."/>
            <person name="Birren B."/>
        </authorList>
    </citation>
    <scope>NUCLEOTIDE SEQUENCE</scope>
    <source>
        <strain evidence="4">R3-111a-1</strain>
    </source>
</reference>
<reference evidence="5" key="4">
    <citation type="journal article" date="2015" name="G3 (Bethesda)">
        <title>Genome sequences of three phytopathogenic species of the Magnaporthaceae family of fungi.</title>
        <authorList>
            <person name="Okagaki L.H."/>
            <person name="Nunes C.C."/>
            <person name="Sailsbery J."/>
            <person name="Clay B."/>
            <person name="Brown D."/>
            <person name="John T."/>
            <person name="Oh Y."/>
            <person name="Young N."/>
            <person name="Fitzgerald M."/>
            <person name="Haas B.J."/>
            <person name="Zeng Q."/>
            <person name="Young S."/>
            <person name="Adiconis X."/>
            <person name="Fan L."/>
            <person name="Levin J.Z."/>
            <person name="Mitchell T.K."/>
            <person name="Okubara P.A."/>
            <person name="Farman M.L."/>
            <person name="Kohn L.M."/>
            <person name="Birren B."/>
            <person name="Ma L.-J."/>
            <person name="Dean R.A."/>
        </authorList>
    </citation>
    <scope>NUCLEOTIDE SEQUENCE</scope>
    <source>
        <strain evidence="5">R3-111a-1</strain>
    </source>
</reference>
<dbReference type="PANTHER" id="PTHR10039:SF5">
    <property type="entry name" value="NACHT DOMAIN-CONTAINING PROTEIN"/>
    <property type="match status" value="1"/>
</dbReference>
<dbReference type="HOGENOM" id="CLU_000288_34_14_1"/>
<dbReference type="eggNOG" id="KOG4177">
    <property type="taxonomic scope" value="Eukaryota"/>
</dbReference>
<reference evidence="5" key="5">
    <citation type="submission" date="2018-04" db="UniProtKB">
        <authorList>
            <consortium name="EnsemblFungi"/>
        </authorList>
    </citation>
    <scope>IDENTIFICATION</scope>
    <source>
        <strain evidence="5">R3-111a-1</strain>
    </source>
</reference>
<sequence length="595" mass="66702">MDMCRFSGLLDVEYRKVAAALQRLVQCAGAAERAQCGVLGPALPGTHAQKCKDALESLAFEHMGDRQMGIKRAHRKTCKWFLTVPEYIDWQGEAKMTESNGVLWIKGKAGTGKSTLMKYLLEGAKKGLGGSRVVSFFFHARGDELEKSTVGMYRHLIIQILQEMNENDLAVIWKRFIEDSGLGDPAASPHWTVDLLKDLFRAAVLAPGHRLTCFVDALDECDESEIRDMLGFFAELGELSLSQGAPFRACFSSRHYPHITVDKCLELNLDVQSGHERDIVSYLESDLNIGKNKTAKEVRAEMLKSASGIFMWAVLVTQILNREFDRGNIHALKKKLKEIPKDLHTLFESILTRDEDNKAQLLLCIQWTLYARRPLAPEELYFAIVPYDSEPGEVAIRHQPWDSEEITRDHMQRFIVSSSKGLVEVTSTKKSTVQFIHESIRDYLFKGGLEKVWSDLKGDFGSISHDALKDGCLSYIRQGTFDVVPESSSAVHPDALSTALDTPFDLEALPDAPLDTGPGPGPLAKTENGAEKSKDARARGRRLCRTFPFLQYALQNVIYHSDRAQQGGICQLQFLQDFPKHRWVELDNAIAITCP</sequence>
<dbReference type="Proteomes" id="UP000006039">
    <property type="component" value="Unassembled WGS sequence"/>
</dbReference>
<organism evidence="4">
    <name type="scientific">Gaeumannomyces tritici (strain R3-111a-1)</name>
    <name type="common">Wheat and barley take-all root rot fungus</name>
    <name type="synonym">Gaeumannomyces graminis var. tritici</name>
    <dbReference type="NCBI Taxonomy" id="644352"/>
    <lineage>
        <taxon>Eukaryota</taxon>
        <taxon>Fungi</taxon>
        <taxon>Dikarya</taxon>
        <taxon>Ascomycota</taxon>
        <taxon>Pezizomycotina</taxon>
        <taxon>Sordariomycetes</taxon>
        <taxon>Sordariomycetidae</taxon>
        <taxon>Magnaporthales</taxon>
        <taxon>Magnaporthaceae</taxon>
        <taxon>Gaeumannomyces</taxon>
    </lineage>
</organism>
<dbReference type="OrthoDB" id="194358at2759"/>
<dbReference type="STRING" id="644352.J3NYL3"/>
<reference evidence="6" key="1">
    <citation type="submission" date="2010-07" db="EMBL/GenBank/DDBJ databases">
        <title>The genome sequence of Gaeumannomyces graminis var. tritici strain R3-111a-1.</title>
        <authorList>
            <consortium name="The Broad Institute Genome Sequencing Platform"/>
            <person name="Ma L.-J."/>
            <person name="Dead R."/>
            <person name="Young S."/>
            <person name="Zeng Q."/>
            <person name="Koehrsen M."/>
            <person name="Alvarado L."/>
            <person name="Berlin A."/>
            <person name="Chapman S.B."/>
            <person name="Chen Z."/>
            <person name="Freedman E."/>
            <person name="Gellesch M."/>
            <person name="Goldberg J."/>
            <person name="Griggs A."/>
            <person name="Gujja S."/>
            <person name="Heilman E.R."/>
            <person name="Heiman D."/>
            <person name="Hepburn T."/>
            <person name="Howarth C."/>
            <person name="Jen D."/>
            <person name="Larson L."/>
            <person name="Mehta T."/>
            <person name="Neiman D."/>
            <person name="Pearson M."/>
            <person name="Roberts A."/>
            <person name="Saif S."/>
            <person name="Shea T."/>
            <person name="Shenoy N."/>
            <person name="Sisk P."/>
            <person name="Stolte C."/>
            <person name="Sykes S."/>
            <person name="Walk T."/>
            <person name="White J."/>
            <person name="Yandava C."/>
            <person name="Haas B."/>
            <person name="Nusbaum C."/>
            <person name="Birren B."/>
        </authorList>
    </citation>
    <scope>NUCLEOTIDE SEQUENCE [LARGE SCALE GENOMIC DNA]</scope>
    <source>
        <strain evidence="6">R3-111a-1</strain>
    </source>
</reference>
<dbReference type="VEuPathDB" id="FungiDB:GGTG_06365"/>
<dbReference type="PANTHER" id="PTHR10039">
    <property type="entry name" value="AMELOGENIN"/>
    <property type="match status" value="1"/>
</dbReference>
<evidence type="ECO:0000313" key="6">
    <source>
        <dbReference type="Proteomes" id="UP000006039"/>
    </source>
</evidence>
<evidence type="ECO:0000259" key="3">
    <source>
        <dbReference type="Pfam" id="PF24883"/>
    </source>
</evidence>
<evidence type="ECO:0000256" key="2">
    <source>
        <dbReference type="SAM" id="MobiDB-lite"/>
    </source>
</evidence>
<dbReference type="RefSeq" id="XP_009222446.1">
    <property type="nucleotide sequence ID" value="XM_009224182.1"/>
</dbReference>
<evidence type="ECO:0000313" key="4">
    <source>
        <dbReference type="EMBL" id="EJT76446.1"/>
    </source>
</evidence>
<accession>J3NYL3</accession>
<feature type="region of interest" description="Disordered" evidence="2">
    <location>
        <begin position="509"/>
        <end position="535"/>
    </location>
</feature>
<gene>
    <name evidence="5" type="primary">20346823</name>
    <name evidence="4" type="ORF">GGTG_06365</name>
</gene>
<dbReference type="EnsemblFungi" id="EJT76446">
    <property type="protein sequence ID" value="EJT76446"/>
    <property type="gene ID" value="GGTG_06365"/>
</dbReference>
<dbReference type="Gene3D" id="3.40.50.300">
    <property type="entry name" value="P-loop containing nucleotide triphosphate hydrolases"/>
    <property type="match status" value="1"/>
</dbReference>
<protein>
    <recommendedName>
        <fullName evidence="3">Nephrocystin 3-like N-terminal domain-containing protein</fullName>
    </recommendedName>
</protein>
<evidence type="ECO:0000313" key="5">
    <source>
        <dbReference type="EnsemblFungi" id="EJT76446"/>
    </source>
</evidence>
<feature type="domain" description="Nephrocystin 3-like N-terminal" evidence="3">
    <location>
        <begin position="77"/>
        <end position="254"/>
    </location>
</feature>
<dbReference type="AlphaFoldDB" id="J3NYL3"/>
<dbReference type="GeneID" id="20346823"/>
<evidence type="ECO:0000256" key="1">
    <source>
        <dbReference type="ARBA" id="ARBA00022737"/>
    </source>
</evidence>
<dbReference type="InterPro" id="IPR027417">
    <property type="entry name" value="P-loop_NTPase"/>
</dbReference>
<dbReference type="EMBL" id="GL385397">
    <property type="protein sequence ID" value="EJT76446.1"/>
    <property type="molecule type" value="Genomic_DNA"/>
</dbReference>
<proteinExistence type="predicted"/>